<evidence type="ECO:0000313" key="4">
    <source>
        <dbReference type="EMBL" id="PJI94349.1"/>
    </source>
</evidence>
<evidence type="ECO:0000256" key="2">
    <source>
        <dbReference type="SAM" id="Phobius"/>
    </source>
</evidence>
<gene>
    <name evidence="4" type="ORF">CLV34_0185</name>
</gene>
<dbReference type="Pfam" id="PF11992">
    <property type="entry name" value="TgpA_N"/>
    <property type="match status" value="1"/>
</dbReference>
<feature type="transmembrane region" description="Helical" evidence="2">
    <location>
        <begin position="221"/>
        <end position="246"/>
    </location>
</feature>
<dbReference type="AlphaFoldDB" id="A0A2M8WTX3"/>
<sequence length="760" mass="78957">MTPAARLRDVAALAVVTSAVSLSLYGLTTVVWNGAWIARLTAGLVLVALSVGIARWFSAGRTDPRVPDPARWVPTLVGAVVGVVVWFALGTAGDAEAAVLRPSVVGRTLGSATELYHLAQTSVPPIEATAPVTTVTLGAGILTLLVADALAIPLRRPVAAAVVTVTLSLPALVIAGHVPLPTLLGWCATPLLLLAVDRAAPAPGAGRRTAAPAGVRRSLSATASTAAVTVVVVVAAVAVGSAAGFVRDGSDSPLKGLFGGTSSTGRLGNDLNVLQDLGERPETVVMSLTTRGSLDGVGPMRLYTLTSFDGSSWVPERDDATSLPALDDTQAVGAQPGGRSAGQQVVVSPHLLPHQRLATTTEPSTVRSTDGTLRYDADRDELYRTAAQDETSPYALVVRPRSLDADTLAQDALGVPDDVPDVIRAALEVPDTSHRDDVTALARQLTQGATNDYERAVVLQDYLRGSDFTYTTKAPPPKTGDAVWDFLQARTGYCVQFATSMTMMLRDLGIPARVGVGYLVHPTADGTSADVRGVDAHAWPEVWFEGAGWVRFEPTPAVQSGAPPQWATVSSAAVAPRPEDIPPPRATTTSTSTATSQATSHAEAPAHAGAAAAQSSRTHRWVAPLVGLVLLAAVGTAVWLLRRRAARTPPADPEAAWATTVRRLEALGVHWPSSTTPRRAAGEVEDAVFVLSGHRLDPDASAALRTLTGLVEQARYARVVPDVDAATLADLVDRVAAGAQSTVSGRRRSDAAPSAPRAGS</sequence>
<dbReference type="InterPro" id="IPR025403">
    <property type="entry name" value="TgpA-like_C"/>
</dbReference>
<evidence type="ECO:0000313" key="5">
    <source>
        <dbReference type="Proteomes" id="UP000231586"/>
    </source>
</evidence>
<dbReference type="SUPFAM" id="SSF54001">
    <property type="entry name" value="Cysteine proteinases"/>
    <property type="match status" value="1"/>
</dbReference>
<dbReference type="PANTHER" id="PTHR42736">
    <property type="entry name" value="PROTEIN-GLUTAMINE GAMMA-GLUTAMYLTRANSFERASE"/>
    <property type="match status" value="1"/>
</dbReference>
<feature type="transmembrane region" description="Helical" evidence="2">
    <location>
        <begin position="69"/>
        <end position="89"/>
    </location>
</feature>
<keyword evidence="5" id="KW-1185">Reference proteome</keyword>
<feature type="compositionally biased region" description="Low complexity" evidence="1">
    <location>
        <begin position="586"/>
        <end position="612"/>
    </location>
</feature>
<evidence type="ECO:0000256" key="1">
    <source>
        <dbReference type="SAM" id="MobiDB-lite"/>
    </source>
</evidence>
<dbReference type="SMART" id="SM00460">
    <property type="entry name" value="TGc"/>
    <property type="match status" value="1"/>
</dbReference>
<feature type="transmembrane region" description="Helical" evidence="2">
    <location>
        <begin position="128"/>
        <end position="151"/>
    </location>
</feature>
<feature type="region of interest" description="Disordered" evidence="1">
    <location>
        <begin position="738"/>
        <end position="760"/>
    </location>
</feature>
<proteinExistence type="predicted"/>
<feature type="transmembrane region" description="Helical" evidence="2">
    <location>
        <begin position="158"/>
        <end position="177"/>
    </location>
</feature>
<dbReference type="RefSeq" id="WP_100348406.1">
    <property type="nucleotide sequence ID" value="NZ_PGTZ01000006.1"/>
</dbReference>
<dbReference type="InterPro" id="IPR038765">
    <property type="entry name" value="Papain-like_cys_pep_sf"/>
</dbReference>
<dbReference type="PANTHER" id="PTHR42736:SF1">
    <property type="entry name" value="PROTEIN-GLUTAMINE GAMMA-GLUTAMYLTRANSFERASE"/>
    <property type="match status" value="1"/>
</dbReference>
<keyword evidence="4" id="KW-0378">Hydrolase</keyword>
<comment type="caution">
    <text evidence="4">The sequence shown here is derived from an EMBL/GenBank/DDBJ whole genome shotgun (WGS) entry which is preliminary data.</text>
</comment>
<feature type="domain" description="Transglutaminase-like" evidence="3">
    <location>
        <begin position="486"/>
        <end position="556"/>
    </location>
</feature>
<dbReference type="GO" id="GO:0006508">
    <property type="term" value="P:proteolysis"/>
    <property type="evidence" value="ECO:0007669"/>
    <property type="project" value="UniProtKB-KW"/>
</dbReference>
<dbReference type="InterPro" id="IPR002931">
    <property type="entry name" value="Transglutaminase-like"/>
</dbReference>
<reference evidence="4 5" key="1">
    <citation type="submission" date="2017-11" db="EMBL/GenBank/DDBJ databases">
        <title>Genomic Encyclopedia of Archaeal and Bacterial Type Strains, Phase II (KMG-II): From Individual Species to Whole Genera.</title>
        <authorList>
            <person name="Goeker M."/>
        </authorList>
    </citation>
    <scope>NUCLEOTIDE SEQUENCE [LARGE SCALE GENOMIC DNA]</scope>
    <source>
        <strain evidence="4 5">DSM 22413</strain>
    </source>
</reference>
<keyword evidence="2" id="KW-1133">Transmembrane helix</keyword>
<dbReference type="Gene3D" id="3.10.620.30">
    <property type="match status" value="1"/>
</dbReference>
<feature type="region of interest" description="Disordered" evidence="1">
    <location>
        <begin position="555"/>
        <end position="612"/>
    </location>
</feature>
<feature type="transmembrane region" description="Helical" evidence="2">
    <location>
        <begin position="36"/>
        <end position="57"/>
    </location>
</feature>
<keyword evidence="2" id="KW-0472">Membrane</keyword>
<dbReference type="Proteomes" id="UP000231586">
    <property type="component" value="Unassembled WGS sequence"/>
</dbReference>
<keyword evidence="2" id="KW-0812">Transmembrane</keyword>
<keyword evidence="4" id="KW-0645">Protease</keyword>
<feature type="transmembrane region" description="Helical" evidence="2">
    <location>
        <begin position="621"/>
        <end position="641"/>
    </location>
</feature>
<dbReference type="OrthoDB" id="9804023at2"/>
<dbReference type="InterPro" id="IPR021878">
    <property type="entry name" value="TgpA_N"/>
</dbReference>
<name>A0A2M8WTX3_9MICO</name>
<protein>
    <submittedName>
        <fullName evidence="4">Transglutaminase-like putative cysteine protease</fullName>
    </submittedName>
</protein>
<feature type="compositionally biased region" description="Low complexity" evidence="1">
    <location>
        <begin position="751"/>
        <end position="760"/>
    </location>
</feature>
<dbReference type="Pfam" id="PF13559">
    <property type="entry name" value="DUF4129"/>
    <property type="match status" value="1"/>
</dbReference>
<dbReference type="InterPro" id="IPR052901">
    <property type="entry name" value="Bact_TGase-like"/>
</dbReference>
<accession>A0A2M8WTX3</accession>
<dbReference type="GO" id="GO:0008233">
    <property type="term" value="F:peptidase activity"/>
    <property type="evidence" value="ECO:0007669"/>
    <property type="project" value="UniProtKB-KW"/>
</dbReference>
<dbReference type="Pfam" id="PF01841">
    <property type="entry name" value="Transglut_core"/>
    <property type="match status" value="1"/>
</dbReference>
<evidence type="ECO:0000259" key="3">
    <source>
        <dbReference type="SMART" id="SM00460"/>
    </source>
</evidence>
<dbReference type="EMBL" id="PGTZ01000006">
    <property type="protein sequence ID" value="PJI94349.1"/>
    <property type="molecule type" value="Genomic_DNA"/>
</dbReference>
<organism evidence="4 5">
    <name type="scientific">Luteimicrobium subarcticum</name>
    <dbReference type="NCBI Taxonomy" id="620910"/>
    <lineage>
        <taxon>Bacteria</taxon>
        <taxon>Bacillati</taxon>
        <taxon>Actinomycetota</taxon>
        <taxon>Actinomycetes</taxon>
        <taxon>Micrococcales</taxon>
        <taxon>Luteimicrobium</taxon>
    </lineage>
</organism>